<dbReference type="Gene3D" id="1.20.120.160">
    <property type="entry name" value="HPT domain"/>
    <property type="match status" value="1"/>
</dbReference>
<gene>
    <name evidence="2" type="ORF">MNBD_GAMMA23-1572</name>
</gene>
<dbReference type="EMBL" id="UOFT01000001">
    <property type="protein sequence ID" value="VAW90972.1"/>
    <property type="molecule type" value="Genomic_DNA"/>
</dbReference>
<dbReference type="GO" id="GO:0000160">
    <property type="term" value="P:phosphorelay signal transduction system"/>
    <property type="evidence" value="ECO:0007669"/>
    <property type="project" value="InterPro"/>
</dbReference>
<protein>
    <recommendedName>
        <fullName evidence="1">HPt domain-containing protein</fullName>
    </recommendedName>
</protein>
<dbReference type="InterPro" id="IPR008207">
    <property type="entry name" value="Sig_transdc_His_kin_Hpt_dom"/>
</dbReference>
<accession>A0A3B0ZUA4</accession>
<name>A0A3B0ZUA4_9ZZZZ</name>
<dbReference type="InterPro" id="IPR036641">
    <property type="entry name" value="HPT_dom_sf"/>
</dbReference>
<sequence>MSKNENLEPLYSELLDNDNPAFPRLVDKFIAQLPYYLKEIERAMQTANKAELKSILHNVKGISGNYGYPQLHEECKKAEKLCQQDSAALDISIENISRTAKRIMLANKLGQ</sequence>
<organism evidence="2">
    <name type="scientific">hydrothermal vent metagenome</name>
    <dbReference type="NCBI Taxonomy" id="652676"/>
    <lineage>
        <taxon>unclassified sequences</taxon>
        <taxon>metagenomes</taxon>
        <taxon>ecological metagenomes</taxon>
    </lineage>
</organism>
<evidence type="ECO:0000259" key="1">
    <source>
        <dbReference type="PROSITE" id="PS50894"/>
    </source>
</evidence>
<reference evidence="2" key="1">
    <citation type="submission" date="2018-06" db="EMBL/GenBank/DDBJ databases">
        <authorList>
            <person name="Zhirakovskaya E."/>
        </authorList>
    </citation>
    <scope>NUCLEOTIDE SEQUENCE</scope>
</reference>
<evidence type="ECO:0000313" key="2">
    <source>
        <dbReference type="EMBL" id="VAW90972.1"/>
    </source>
</evidence>
<dbReference type="PROSITE" id="PS50894">
    <property type="entry name" value="HPT"/>
    <property type="match status" value="1"/>
</dbReference>
<proteinExistence type="predicted"/>
<dbReference type="SUPFAM" id="SSF47226">
    <property type="entry name" value="Histidine-containing phosphotransfer domain, HPT domain"/>
    <property type="match status" value="1"/>
</dbReference>
<feature type="domain" description="HPt" evidence="1">
    <location>
        <begin position="18"/>
        <end position="111"/>
    </location>
</feature>
<dbReference type="Pfam" id="PF01627">
    <property type="entry name" value="Hpt"/>
    <property type="match status" value="1"/>
</dbReference>
<dbReference type="AlphaFoldDB" id="A0A3B0ZUA4"/>